<evidence type="ECO:0000313" key="6">
    <source>
        <dbReference type="Proteomes" id="UP000315235"/>
    </source>
</evidence>
<dbReference type="SUPFAM" id="SSF52402">
    <property type="entry name" value="Adenine nucleotide alpha hydrolases-like"/>
    <property type="match status" value="2"/>
</dbReference>
<evidence type="ECO:0000256" key="1">
    <source>
        <dbReference type="ARBA" id="ARBA00008791"/>
    </source>
</evidence>
<dbReference type="RefSeq" id="WP_143487481.1">
    <property type="nucleotide sequence ID" value="NZ_VJOY01000004.1"/>
</dbReference>
<dbReference type="InterPro" id="IPR014729">
    <property type="entry name" value="Rossmann-like_a/b/a_fold"/>
</dbReference>
<feature type="domain" description="UspA" evidence="4">
    <location>
        <begin position="139"/>
        <end position="282"/>
    </location>
</feature>
<dbReference type="Pfam" id="PF00582">
    <property type="entry name" value="Usp"/>
    <property type="match status" value="2"/>
</dbReference>
<keyword evidence="6" id="KW-1185">Reference proteome</keyword>
<dbReference type="GO" id="GO:0005524">
    <property type="term" value="F:ATP binding"/>
    <property type="evidence" value="ECO:0007669"/>
    <property type="project" value="UniProtKB-KW"/>
</dbReference>
<feature type="domain" description="UspA" evidence="4">
    <location>
        <begin position="1"/>
        <end position="131"/>
    </location>
</feature>
<evidence type="ECO:0000313" key="5">
    <source>
        <dbReference type="EMBL" id="TRX75389.1"/>
    </source>
</evidence>
<dbReference type="OrthoDB" id="9792500at2"/>
<dbReference type="PRINTS" id="PR01438">
    <property type="entry name" value="UNVRSLSTRESS"/>
</dbReference>
<keyword evidence="3" id="KW-0067">ATP-binding</keyword>
<sequence length="284" mass="31783">MKRLLVATDLSARSECAILRAARLVRDFGCDWTLLHVVDEDYPEPLLEREVAQITDMLLARVDRLGELCGRTPRVAVATGDAERCILDMGTELDADLVLLGPHRPSSARELFIGTTGERIIRSARLPVLRVGGPADRDYRRLLLALDLSPTSAQALRRSRELGLPSHYEPHVVYAFEPFAKGFMQYAGVAPSKMDAHVAETERRAREALQRFLAEEEVLFPRERLRVTEGAPLDVMRRHCQELQPDLLVIGTHGHLSLKKKMLGTVATALLREFPCDILTVPHA</sequence>
<evidence type="ECO:0000259" key="4">
    <source>
        <dbReference type="Pfam" id="PF00582"/>
    </source>
</evidence>
<dbReference type="EMBL" id="VJOY01000004">
    <property type="protein sequence ID" value="TRX75389.1"/>
    <property type="molecule type" value="Genomic_DNA"/>
</dbReference>
<evidence type="ECO:0000256" key="2">
    <source>
        <dbReference type="ARBA" id="ARBA00022741"/>
    </source>
</evidence>
<evidence type="ECO:0000256" key="3">
    <source>
        <dbReference type="ARBA" id="ARBA00022840"/>
    </source>
</evidence>
<dbReference type="Gene3D" id="3.40.50.620">
    <property type="entry name" value="HUPs"/>
    <property type="match status" value="2"/>
</dbReference>
<reference evidence="5 6" key="1">
    <citation type="submission" date="2019-07" db="EMBL/GenBank/DDBJ databases">
        <title>Pseudomonas mangiferae sp. nov., isolated from bark of mango tree in Thailand.</title>
        <authorList>
            <person name="Srisuk N."/>
            <person name="Anurat P."/>
        </authorList>
    </citation>
    <scope>NUCLEOTIDE SEQUENCE [LARGE SCALE GENOMIC DNA]</scope>
    <source>
        <strain evidence="5 6">DMKU_BBB3-04</strain>
    </source>
</reference>
<gene>
    <name evidence="5" type="ORF">FM069_06520</name>
</gene>
<dbReference type="PANTHER" id="PTHR46268:SF27">
    <property type="entry name" value="UNIVERSAL STRESS PROTEIN RV2623"/>
    <property type="match status" value="1"/>
</dbReference>
<comment type="caution">
    <text evidence="5">The sequence shown here is derived from an EMBL/GenBank/DDBJ whole genome shotgun (WGS) entry which is preliminary data.</text>
</comment>
<dbReference type="PANTHER" id="PTHR46268">
    <property type="entry name" value="STRESS RESPONSE PROTEIN NHAX"/>
    <property type="match status" value="1"/>
</dbReference>
<keyword evidence="2" id="KW-0547">Nucleotide-binding</keyword>
<organism evidence="5 6">
    <name type="scientific">Pseudomonas mangiferae</name>
    <dbReference type="NCBI Taxonomy" id="2593654"/>
    <lineage>
        <taxon>Bacteria</taxon>
        <taxon>Pseudomonadati</taxon>
        <taxon>Pseudomonadota</taxon>
        <taxon>Gammaproteobacteria</taxon>
        <taxon>Pseudomonadales</taxon>
        <taxon>Pseudomonadaceae</taxon>
        <taxon>Pseudomonas</taxon>
    </lineage>
</organism>
<dbReference type="CDD" id="cd00293">
    <property type="entry name" value="USP-like"/>
    <property type="match status" value="2"/>
</dbReference>
<comment type="similarity">
    <text evidence="1">Belongs to the universal stress protein A family.</text>
</comment>
<dbReference type="InterPro" id="IPR006015">
    <property type="entry name" value="Universal_stress_UspA"/>
</dbReference>
<dbReference type="AlphaFoldDB" id="A0A553H0W7"/>
<protein>
    <submittedName>
        <fullName evidence="5">Universal stress protein</fullName>
    </submittedName>
</protein>
<proteinExistence type="inferred from homology"/>
<dbReference type="InterPro" id="IPR006016">
    <property type="entry name" value="UspA"/>
</dbReference>
<name>A0A553H0W7_9PSED</name>
<dbReference type="Proteomes" id="UP000315235">
    <property type="component" value="Unassembled WGS sequence"/>
</dbReference>
<accession>A0A553H0W7</accession>